<proteinExistence type="inferred from homology"/>
<sequence length="418" mass="48420">MGQRSSKVHQTAFNVKPIIQSRTSQDNEKVRPRPQPPLPVERPAGDARGSRGAIQVGADGDHRVRGKLEERRSSKRWRKLFCFITGSERPESRPKRKPGRRTVWTARSSDEYIHSHYSVGEILGKGGFGEVFEGRRLVDGVKVALKYVEKSEDTESLLIPGQPEPLPKEIALTLLANEGPSVPQIVRLLEWQDHPDHYVMVLECPAPCLTLGRYMKECGGRFDETTARQIMWQVVHAANTCCRRKVFHRDITLGNLLINTATYEVKLIDFGCGEIVTSVPYRSYTGTFAYAPPEYFEKKCYFARSCTVWSLGVLLFAMLMGRFPRDYDLYLLRERRWFEPQLSNECRNLLRRLLQHHRGQRLALRNIQSHKWFKCGGCRERDSCSCFNEWERNTRKHVNAREEKRRSNKWWRGGPSLL</sequence>
<evidence type="ECO:0000313" key="14">
    <source>
        <dbReference type="Proteomes" id="UP000316079"/>
    </source>
</evidence>
<protein>
    <recommendedName>
        <fullName evidence="2">non-specific serine/threonine protein kinase</fullName>
        <ecNumber evidence="2">2.7.11.1</ecNumber>
    </recommendedName>
</protein>
<dbReference type="SUPFAM" id="SSF56112">
    <property type="entry name" value="Protein kinase-like (PK-like)"/>
    <property type="match status" value="1"/>
</dbReference>
<dbReference type="Gene3D" id="1.10.510.10">
    <property type="entry name" value="Transferase(Phosphotransferase) domain 1"/>
    <property type="match status" value="1"/>
</dbReference>
<keyword evidence="6" id="KW-0418">Kinase</keyword>
<name>A0A553QTI2_9TELE</name>
<dbReference type="STRING" id="623744.A0A553QTI2"/>
<feature type="domain" description="Protein kinase" evidence="12">
    <location>
        <begin position="117"/>
        <end position="373"/>
    </location>
</feature>
<feature type="non-terminal residue" evidence="13">
    <location>
        <position position="418"/>
    </location>
</feature>
<dbReference type="AlphaFoldDB" id="A0A553QTI2"/>
<dbReference type="GO" id="GO:0007346">
    <property type="term" value="P:regulation of mitotic cell cycle"/>
    <property type="evidence" value="ECO:0007669"/>
    <property type="project" value="TreeGrafter"/>
</dbReference>
<dbReference type="InterPro" id="IPR017441">
    <property type="entry name" value="Protein_kinase_ATP_BS"/>
</dbReference>
<dbReference type="PANTHER" id="PTHR22984">
    <property type="entry name" value="SERINE/THREONINE-PROTEIN KINASE PIM"/>
    <property type="match status" value="1"/>
</dbReference>
<dbReference type="GO" id="GO:0005524">
    <property type="term" value="F:ATP binding"/>
    <property type="evidence" value="ECO:0007669"/>
    <property type="project" value="UniProtKB-UniRule"/>
</dbReference>
<organism evidence="13 14">
    <name type="scientific">Danionella cerebrum</name>
    <dbReference type="NCBI Taxonomy" id="2873325"/>
    <lineage>
        <taxon>Eukaryota</taxon>
        <taxon>Metazoa</taxon>
        <taxon>Chordata</taxon>
        <taxon>Craniata</taxon>
        <taxon>Vertebrata</taxon>
        <taxon>Euteleostomi</taxon>
        <taxon>Actinopterygii</taxon>
        <taxon>Neopterygii</taxon>
        <taxon>Teleostei</taxon>
        <taxon>Ostariophysi</taxon>
        <taxon>Cypriniformes</taxon>
        <taxon>Danionidae</taxon>
        <taxon>Danioninae</taxon>
        <taxon>Danionella</taxon>
    </lineage>
</organism>
<dbReference type="Pfam" id="PF00069">
    <property type="entry name" value="Pkinase"/>
    <property type="match status" value="1"/>
</dbReference>
<evidence type="ECO:0000256" key="5">
    <source>
        <dbReference type="ARBA" id="ARBA00022741"/>
    </source>
</evidence>
<dbReference type="GO" id="GO:0043066">
    <property type="term" value="P:negative regulation of apoptotic process"/>
    <property type="evidence" value="ECO:0007669"/>
    <property type="project" value="TreeGrafter"/>
</dbReference>
<dbReference type="FunFam" id="1.10.510.10:FF:000392">
    <property type="entry name" value="Pim proto-oncogene, serine/threonine kinase,-related 152"/>
    <property type="match status" value="1"/>
</dbReference>
<evidence type="ECO:0000256" key="8">
    <source>
        <dbReference type="ARBA" id="ARBA00047899"/>
    </source>
</evidence>
<evidence type="ECO:0000256" key="1">
    <source>
        <dbReference type="ARBA" id="ARBA00005505"/>
    </source>
</evidence>
<evidence type="ECO:0000256" key="11">
    <source>
        <dbReference type="SAM" id="MobiDB-lite"/>
    </source>
</evidence>
<dbReference type="Gene3D" id="3.30.200.20">
    <property type="entry name" value="Phosphorylase Kinase, domain 1"/>
    <property type="match status" value="1"/>
</dbReference>
<dbReference type="EMBL" id="SRMA01025572">
    <property type="protein sequence ID" value="TRY93078.1"/>
    <property type="molecule type" value="Genomic_DNA"/>
</dbReference>
<dbReference type="PROSITE" id="PS00109">
    <property type="entry name" value="PROTEIN_KINASE_TYR"/>
    <property type="match status" value="1"/>
</dbReference>
<keyword evidence="3" id="KW-0723">Serine/threonine-protein kinase</keyword>
<dbReference type="EC" id="2.7.11.1" evidence="2"/>
<dbReference type="InterPro" id="IPR008266">
    <property type="entry name" value="Tyr_kinase_AS"/>
</dbReference>
<comment type="caution">
    <text evidence="13">The sequence shown here is derived from an EMBL/GenBank/DDBJ whole genome shotgun (WGS) entry which is preliminary data.</text>
</comment>
<keyword evidence="7 10" id="KW-0067">ATP-binding</keyword>
<keyword evidence="14" id="KW-1185">Reference proteome</keyword>
<dbReference type="PROSITE" id="PS50011">
    <property type="entry name" value="PROTEIN_KINASE_DOM"/>
    <property type="match status" value="1"/>
</dbReference>
<dbReference type="InterPro" id="IPR000719">
    <property type="entry name" value="Prot_kinase_dom"/>
</dbReference>
<reference evidence="13 14" key="1">
    <citation type="journal article" date="2019" name="Sci. Data">
        <title>Hybrid genome assembly and annotation of Danionella translucida.</title>
        <authorList>
            <person name="Kadobianskyi M."/>
            <person name="Schulze L."/>
            <person name="Schuelke M."/>
            <person name="Judkewitz B."/>
        </authorList>
    </citation>
    <scope>NUCLEOTIDE SEQUENCE [LARGE SCALE GENOMIC DNA]</scope>
    <source>
        <strain evidence="13 14">Bolton</strain>
    </source>
</reference>
<dbReference type="GO" id="GO:0004674">
    <property type="term" value="F:protein serine/threonine kinase activity"/>
    <property type="evidence" value="ECO:0007669"/>
    <property type="project" value="UniProtKB-KW"/>
</dbReference>
<evidence type="ECO:0000256" key="2">
    <source>
        <dbReference type="ARBA" id="ARBA00012513"/>
    </source>
</evidence>
<keyword evidence="5 10" id="KW-0547">Nucleotide-binding</keyword>
<evidence type="ECO:0000259" key="12">
    <source>
        <dbReference type="PROSITE" id="PS50011"/>
    </source>
</evidence>
<dbReference type="Proteomes" id="UP000316079">
    <property type="component" value="Unassembled WGS sequence"/>
</dbReference>
<feature type="region of interest" description="Disordered" evidence="11">
    <location>
        <begin position="1"/>
        <end position="61"/>
    </location>
</feature>
<dbReference type="PROSITE" id="PS00107">
    <property type="entry name" value="PROTEIN_KINASE_ATP"/>
    <property type="match status" value="1"/>
</dbReference>
<evidence type="ECO:0000256" key="7">
    <source>
        <dbReference type="ARBA" id="ARBA00022840"/>
    </source>
</evidence>
<dbReference type="GO" id="GO:0005737">
    <property type="term" value="C:cytoplasm"/>
    <property type="evidence" value="ECO:0007669"/>
    <property type="project" value="TreeGrafter"/>
</dbReference>
<evidence type="ECO:0000313" key="13">
    <source>
        <dbReference type="EMBL" id="TRY93078.1"/>
    </source>
</evidence>
<comment type="catalytic activity">
    <reaction evidence="9">
        <text>L-seryl-[protein] + ATP = O-phospho-L-seryl-[protein] + ADP + H(+)</text>
        <dbReference type="Rhea" id="RHEA:17989"/>
        <dbReference type="Rhea" id="RHEA-COMP:9863"/>
        <dbReference type="Rhea" id="RHEA-COMP:11604"/>
        <dbReference type="ChEBI" id="CHEBI:15378"/>
        <dbReference type="ChEBI" id="CHEBI:29999"/>
        <dbReference type="ChEBI" id="CHEBI:30616"/>
        <dbReference type="ChEBI" id="CHEBI:83421"/>
        <dbReference type="ChEBI" id="CHEBI:456216"/>
        <dbReference type="EC" id="2.7.11.1"/>
    </reaction>
</comment>
<evidence type="ECO:0000256" key="10">
    <source>
        <dbReference type="PROSITE-ProRule" id="PRU10141"/>
    </source>
</evidence>
<comment type="similarity">
    <text evidence="1">Belongs to the protein kinase superfamily. CAMK Ser/Thr protein kinase family. PIM subfamily.</text>
</comment>
<comment type="catalytic activity">
    <reaction evidence="8">
        <text>L-threonyl-[protein] + ATP = O-phospho-L-threonyl-[protein] + ADP + H(+)</text>
        <dbReference type="Rhea" id="RHEA:46608"/>
        <dbReference type="Rhea" id="RHEA-COMP:11060"/>
        <dbReference type="Rhea" id="RHEA-COMP:11605"/>
        <dbReference type="ChEBI" id="CHEBI:15378"/>
        <dbReference type="ChEBI" id="CHEBI:30013"/>
        <dbReference type="ChEBI" id="CHEBI:30616"/>
        <dbReference type="ChEBI" id="CHEBI:61977"/>
        <dbReference type="ChEBI" id="CHEBI:456216"/>
        <dbReference type="EC" id="2.7.11.1"/>
    </reaction>
</comment>
<evidence type="ECO:0000256" key="3">
    <source>
        <dbReference type="ARBA" id="ARBA00022527"/>
    </source>
</evidence>
<dbReference type="PANTHER" id="PTHR22984:SF11">
    <property type="entry name" value="AURORA KINASE-RELATED"/>
    <property type="match status" value="1"/>
</dbReference>
<feature type="binding site" evidence="10">
    <location>
        <position position="146"/>
    </location>
    <ligand>
        <name>ATP</name>
        <dbReference type="ChEBI" id="CHEBI:30616"/>
    </ligand>
</feature>
<accession>A0A553QTI2</accession>
<keyword evidence="4" id="KW-0808">Transferase</keyword>
<dbReference type="OrthoDB" id="9984829at2759"/>
<dbReference type="FunFam" id="3.30.200.20:FF:000246">
    <property type="entry name" value="Pim proto-oncogene, serine/threonine kinase,-related 152"/>
    <property type="match status" value="1"/>
</dbReference>
<evidence type="ECO:0000256" key="6">
    <source>
        <dbReference type="ARBA" id="ARBA00022777"/>
    </source>
</evidence>
<dbReference type="InterPro" id="IPR051138">
    <property type="entry name" value="PIM_Ser/Thr_kinase"/>
</dbReference>
<feature type="compositionally biased region" description="Polar residues" evidence="11">
    <location>
        <begin position="1"/>
        <end position="13"/>
    </location>
</feature>
<evidence type="ECO:0000256" key="9">
    <source>
        <dbReference type="ARBA" id="ARBA00048679"/>
    </source>
</evidence>
<evidence type="ECO:0000256" key="4">
    <source>
        <dbReference type="ARBA" id="ARBA00022679"/>
    </source>
</evidence>
<gene>
    <name evidence="13" type="ORF">DNTS_023845</name>
</gene>
<dbReference type="InterPro" id="IPR011009">
    <property type="entry name" value="Kinase-like_dom_sf"/>
</dbReference>